<dbReference type="InterPro" id="IPR018511">
    <property type="entry name" value="Hemolysin-typ_Ca-bd_CS"/>
</dbReference>
<comment type="caution">
    <text evidence="3">The sequence shown here is derived from an EMBL/GenBank/DDBJ whole genome shotgun (WGS) entry which is preliminary data.</text>
</comment>
<reference evidence="4" key="1">
    <citation type="journal article" date="2019" name="Int. J. Syst. Evol. Microbiol.">
        <title>The Global Catalogue of Microorganisms (GCM) 10K type strain sequencing project: providing services to taxonomists for standard genome sequencing and annotation.</title>
        <authorList>
            <consortium name="The Broad Institute Genomics Platform"/>
            <consortium name="The Broad Institute Genome Sequencing Center for Infectious Disease"/>
            <person name="Wu L."/>
            <person name="Ma J."/>
        </authorList>
    </citation>
    <scope>NUCLEOTIDE SEQUENCE [LARGE SCALE GENOMIC DNA]</scope>
    <source>
        <strain evidence="4">CCUG 60023</strain>
    </source>
</reference>
<dbReference type="RefSeq" id="WP_377213782.1">
    <property type="nucleotide sequence ID" value="NZ_JBHTJV010000026.1"/>
</dbReference>
<keyword evidence="4" id="KW-1185">Reference proteome</keyword>
<protein>
    <recommendedName>
        <fullName evidence="5">Ca2+-binding protein, RTX toxin-related</fullName>
    </recommendedName>
</protein>
<dbReference type="PANTHER" id="PTHR38340">
    <property type="entry name" value="S-LAYER PROTEIN"/>
    <property type="match status" value="1"/>
</dbReference>
<dbReference type="PANTHER" id="PTHR38340:SF1">
    <property type="entry name" value="S-LAYER PROTEIN"/>
    <property type="match status" value="1"/>
</dbReference>
<dbReference type="Proteomes" id="UP001597101">
    <property type="component" value="Unassembled WGS sequence"/>
</dbReference>
<evidence type="ECO:0000256" key="2">
    <source>
        <dbReference type="ARBA" id="ARBA00022525"/>
    </source>
</evidence>
<dbReference type="Pfam" id="PF00353">
    <property type="entry name" value="HemolysinCabind"/>
    <property type="match status" value="6"/>
</dbReference>
<dbReference type="InterPro" id="IPR001343">
    <property type="entry name" value="Hemolysn_Ca-bd"/>
</dbReference>
<name>A0ABW3FHF6_9HYPH</name>
<sequence>MEEHGDGIDPRVGLDFTLEGTEKKDTIIGSNLNDTIYGYKGNDTIYGDGNDQLVENGNIEGFASTTLGYGYTTNEAAYLGSWYAPLGHSVLLETEFALTDTGRGQVLELASDVNTYIERTLDLMATDSVYELSFDIAMPVYERVLGRDGVRVEWNGEVVATVTPDSYDTWETVKLDITEGTGDGTNTLKLVGIGPENWWGAVIDNISVQSTAPSPGNDWLSGGDGNDKLYGMQGSDWLDGGIGKDHLDGGEGNDTATFKSATSGVLVDLAAGRGFRGDAKGDTYTSIENLHGSDHDDSLRGDNERNRLVGHDGDDQLYGRGGDDYLLGGDGADYINGGAGIDTVEYDYSKAAVTISLLDGTGNGGYAQGDELVAIENVVGSHHDDTITGDNNKNRLNGDEGDDMLYGLDGNDTLIGCFGADTLDGGAGTDTAHYGHAEQGVALSLMTGGTGGEAAGDTFISIEAVYGTEFDDTIEGDNGVNRLNGNDGDDMLMGAGGNDYLIGGEGADMLDGGDGYDTADYSGASAGVSLSLATGGTGGEAAGDTYTNVENVYSSIYADAIIGDDGNNRLNGNDGDDVIEGGDGRDYLTGGEGNDTLTGGDSLDVFMYKGAFGNDTITDFVGGFGIVDRIWLDDIGFTDFADLTLVDQGSDTLIDAGAFGTITLTGVTWDTLVADDFLF</sequence>
<keyword evidence="2" id="KW-0964">Secreted</keyword>
<comment type="subcellular location">
    <subcellularLocation>
        <location evidence="1">Secreted</location>
    </subcellularLocation>
</comment>
<evidence type="ECO:0008006" key="5">
    <source>
        <dbReference type="Google" id="ProtNLM"/>
    </source>
</evidence>
<dbReference type="Gene3D" id="2.150.10.10">
    <property type="entry name" value="Serralysin-like metalloprotease, C-terminal"/>
    <property type="match status" value="6"/>
</dbReference>
<dbReference type="PROSITE" id="PS00330">
    <property type="entry name" value="HEMOLYSIN_CALCIUM"/>
    <property type="match status" value="7"/>
</dbReference>
<evidence type="ECO:0000313" key="4">
    <source>
        <dbReference type="Proteomes" id="UP001597101"/>
    </source>
</evidence>
<accession>A0ABW3FHF6</accession>
<evidence type="ECO:0000313" key="3">
    <source>
        <dbReference type="EMBL" id="MFD0917927.1"/>
    </source>
</evidence>
<dbReference type="PRINTS" id="PR00313">
    <property type="entry name" value="CABNDNGRPT"/>
</dbReference>
<evidence type="ECO:0000256" key="1">
    <source>
        <dbReference type="ARBA" id="ARBA00004613"/>
    </source>
</evidence>
<gene>
    <name evidence="3" type="ORF">ACFQ14_16090</name>
</gene>
<dbReference type="SUPFAM" id="SSF51120">
    <property type="entry name" value="beta-Roll"/>
    <property type="match status" value="5"/>
</dbReference>
<organism evidence="3 4">
    <name type="scientific">Pseudahrensia aquimaris</name>
    <dbReference type="NCBI Taxonomy" id="744461"/>
    <lineage>
        <taxon>Bacteria</taxon>
        <taxon>Pseudomonadati</taxon>
        <taxon>Pseudomonadota</taxon>
        <taxon>Alphaproteobacteria</taxon>
        <taxon>Hyphomicrobiales</taxon>
        <taxon>Ahrensiaceae</taxon>
        <taxon>Pseudahrensia</taxon>
    </lineage>
</organism>
<proteinExistence type="predicted"/>
<dbReference type="EMBL" id="JBHTJV010000026">
    <property type="protein sequence ID" value="MFD0917927.1"/>
    <property type="molecule type" value="Genomic_DNA"/>
</dbReference>
<dbReference type="InterPro" id="IPR011049">
    <property type="entry name" value="Serralysin-like_metalloprot_C"/>
</dbReference>
<dbReference type="InterPro" id="IPR050557">
    <property type="entry name" value="RTX_toxin/Mannuronan_C5-epim"/>
</dbReference>